<gene>
    <name evidence="2" type="ORF">ACFSKL_01280</name>
</gene>
<dbReference type="NCBIfam" id="TIGR04183">
    <property type="entry name" value="Por_Secre_tail"/>
    <property type="match status" value="1"/>
</dbReference>
<sequence>MKGLYLLVFLFAITESVAQKEANVWITGNDFGIDFNHNRFRVFNREAYGPNLAAATSVSICNKETGDLLFYSDGNNVWDRNFRMMPNGRGLISGRLFGQHALIIPMPGTPDKYYLFTLKRLEEEDDGLYYTVIDMSLNGGLGDVVPETRNTMLLTNPLEVLTGTIHENGRDFWVLTHEDDTDRFVVFPITSQGVGQPILQAFGLSYDDYKYGGMAQFSPDRSMLAFNINISRNSIPSVNEYSPLELYDFNAETGDLSNRRVLGNSPNIQSILFSPDNSKLYMGSYNLEEPALYDLLWQYDLSANSLEDIIKSLDNITWGYKLNDSFSTPAPLPSFKMQLGPDGRLYNGAMPRNFTETRDLQRMIFYLDNPNDPLDRVITKSRYLDSSNNRNQPNSGVFEQSFPNFMQYHFNGLDPIDNSTTQEDCAEITLTIYPNPSEDFVSIKGSIANCLFPAYIKIYNASGQFLQEVEVFNEPFPQIDIRTYPTGVYFLNIETFNRIEVKKVIKK</sequence>
<dbReference type="Proteomes" id="UP001597361">
    <property type="component" value="Unassembled WGS sequence"/>
</dbReference>
<dbReference type="RefSeq" id="WP_376882675.1">
    <property type="nucleotide sequence ID" value="NZ_JBHUHR010000001.1"/>
</dbReference>
<dbReference type="InterPro" id="IPR011042">
    <property type="entry name" value="6-blade_b-propeller_TolB-like"/>
</dbReference>
<comment type="caution">
    <text evidence="2">The sequence shown here is derived from an EMBL/GenBank/DDBJ whole genome shotgun (WGS) entry which is preliminary data.</text>
</comment>
<name>A0ABW4VGE2_9BACT</name>
<organism evidence="2 3">
    <name type="scientific">Belliella marina</name>
    <dbReference type="NCBI Taxonomy" id="1644146"/>
    <lineage>
        <taxon>Bacteria</taxon>
        <taxon>Pseudomonadati</taxon>
        <taxon>Bacteroidota</taxon>
        <taxon>Cytophagia</taxon>
        <taxon>Cytophagales</taxon>
        <taxon>Cyclobacteriaceae</taxon>
        <taxon>Belliella</taxon>
    </lineage>
</organism>
<evidence type="ECO:0000313" key="3">
    <source>
        <dbReference type="Proteomes" id="UP001597361"/>
    </source>
</evidence>
<feature type="domain" description="Secretion system C-terminal sorting" evidence="1">
    <location>
        <begin position="432"/>
        <end position="505"/>
    </location>
</feature>
<dbReference type="Pfam" id="PF18962">
    <property type="entry name" value="Por_Secre_tail"/>
    <property type="match status" value="1"/>
</dbReference>
<dbReference type="SUPFAM" id="SSF82171">
    <property type="entry name" value="DPP6 N-terminal domain-like"/>
    <property type="match status" value="1"/>
</dbReference>
<keyword evidence="3" id="KW-1185">Reference proteome</keyword>
<protein>
    <submittedName>
        <fullName evidence="2">T9SS type A sorting domain-containing protein</fullName>
    </submittedName>
</protein>
<accession>A0ABW4VGE2</accession>
<evidence type="ECO:0000259" key="1">
    <source>
        <dbReference type="Pfam" id="PF18962"/>
    </source>
</evidence>
<dbReference type="Gene3D" id="2.120.10.30">
    <property type="entry name" value="TolB, C-terminal domain"/>
    <property type="match status" value="1"/>
</dbReference>
<dbReference type="EMBL" id="JBHUHR010000001">
    <property type="protein sequence ID" value="MFD2033397.1"/>
    <property type="molecule type" value="Genomic_DNA"/>
</dbReference>
<reference evidence="3" key="1">
    <citation type="journal article" date="2019" name="Int. J. Syst. Evol. Microbiol.">
        <title>The Global Catalogue of Microorganisms (GCM) 10K type strain sequencing project: providing services to taxonomists for standard genome sequencing and annotation.</title>
        <authorList>
            <consortium name="The Broad Institute Genomics Platform"/>
            <consortium name="The Broad Institute Genome Sequencing Center for Infectious Disease"/>
            <person name="Wu L."/>
            <person name="Ma J."/>
        </authorList>
    </citation>
    <scope>NUCLEOTIDE SEQUENCE [LARGE SCALE GENOMIC DNA]</scope>
    <source>
        <strain evidence="3">CGMCC 1.15180</strain>
    </source>
</reference>
<dbReference type="InterPro" id="IPR026444">
    <property type="entry name" value="Secre_tail"/>
</dbReference>
<evidence type="ECO:0000313" key="2">
    <source>
        <dbReference type="EMBL" id="MFD2033397.1"/>
    </source>
</evidence>
<proteinExistence type="predicted"/>